<accession>A0ABT5G9D4</accession>
<keyword evidence="3" id="KW-1185">Reference proteome</keyword>
<dbReference type="InterPro" id="IPR000357">
    <property type="entry name" value="HEAT"/>
</dbReference>
<evidence type="ECO:0000313" key="3">
    <source>
        <dbReference type="Proteomes" id="UP001221328"/>
    </source>
</evidence>
<dbReference type="EMBL" id="JAQOSK010000035">
    <property type="protein sequence ID" value="MDC2961394.1"/>
    <property type="molecule type" value="Genomic_DNA"/>
</dbReference>
<dbReference type="Proteomes" id="UP001221328">
    <property type="component" value="Unassembled WGS sequence"/>
</dbReference>
<dbReference type="Gene3D" id="1.25.10.10">
    <property type="entry name" value="Leucine-rich Repeat Variant"/>
    <property type="match status" value="3"/>
</dbReference>
<protein>
    <submittedName>
        <fullName evidence="2">HEAT repeat domain-containing protein</fullName>
    </submittedName>
</protein>
<proteinExistence type="predicted"/>
<keyword evidence="1" id="KW-0677">Repeat</keyword>
<reference evidence="2 3" key="1">
    <citation type="journal article" date="2015" name="Int. J. Syst. Evol. Microbiol.">
        <title>Streptomyces gilvifuscus sp. nov., an actinomycete that produces antibacterial compounds isolated from soil.</title>
        <authorList>
            <person name="Nguyen T.M."/>
            <person name="Kim J."/>
        </authorList>
    </citation>
    <scope>NUCLEOTIDE SEQUENCE [LARGE SCALE GENOMIC DNA]</scope>
    <source>
        <strain evidence="2 3">T113</strain>
    </source>
</reference>
<evidence type="ECO:0000256" key="1">
    <source>
        <dbReference type="ARBA" id="ARBA00022737"/>
    </source>
</evidence>
<gene>
    <name evidence="2" type="ORF">PO587_43925</name>
</gene>
<comment type="caution">
    <text evidence="2">The sequence shown here is derived from an EMBL/GenBank/DDBJ whole genome shotgun (WGS) entry which is preliminary data.</text>
</comment>
<dbReference type="RefSeq" id="WP_272179215.1">
    <property type="nucleotide sequence ID" value="NZ_JAQOSK010000035.1"/>
</dbReference>
<organism evidence="2 3">
    <name type="scientific">Streptomyces gilvifuscus</name>
    <dbReference type="NCBI Taxonomy" id="1550617"/>
    <lineage>
        <taxon>Bacteria</taxon>
        <taxon>Bacillati</taxon>
        <taxon>Actinomycetota</taxon>
        <taxon>Actinomycetes</taxon>
        <taxon>Kitasatosporales</taxon>
        <taxon>Streptomycetaceae</taxon>
        <taxon>Streptomyces</taxon>
    </lineage>
</organism>
<dbReference type="InterPro" id="IPR011989">
    <property type="entry name" value="ARM-like"/>
</dbReference>
<sequence>MFTGIDEVDWASLRHAYGSAEDVPGLLRGLASADPAERETALDGMYGAVHHQGDVYDSTLACLPFLLALVASEAVPERGGIVELLVSIGQEGEERVGDDTRAMARAAVRAGAEVFVRLTRDPDPEVRRAAAGALVRFLDAPARVLALVRERLTVERDDRVLLALAEALGVFARRHPGQAAEAVELLAAQSAPPFGPGLRLAALGQLAGCAPDRLPEDLVPTVVRLLRERSTLRPCRAGEPDRPETDTLIGRLRRLRPSDEEGSQLLRTLHSALDGRVEERIALLVGQLSSPEATDRCNAVWMSMGLFREWRADYGEPVALIGAQLGAEEDRLRDAALAVLEGLLDLAAPAADHLHTLVASRPELWVRHWEHGAPTLGTGLKALALCGDPRATPVLAEVLAGPVVPNELGRVVAHLGFAARPLAPALRRRLGEVPLDSPDTYDRAAPLLWALGALGDVESVPQVLRLLLGMPDGLRSRETVVESAVRALGAFGPAAGEAAPVLRGLLDSGAAVAAAAALWAVQEDAAAVLPVLLGELRGERRGRSAAADALGRLGPAGRPALADLRRMAAADDLWQRTSAACALWRIGGDGETDIAAPVLRAAWTANPHTRPGVAECVAALGPVAEPLHDLLRAELASPRRHQASLGGYGSHDIADDLRLLRMCREGLSAG</sequence>
<dbReference type="SUPFAM" id="SSF48371">
    <property type="entry name" value="ARM repeat"/>
    <property type="match status" value="1"/>
</dbReference>
<dbReference type="InterPro" id="IPR016024">
    <property type="entry name" value="ARM-type_fold"/>
</dbReference>
<name>A0ABT5G9D4_9ACTN</name>
<evidence type="ECO:0000313" key="2">
    <source>
        <dbReference type="EMBL" id="MDC2961394.1"/>
    </source>
</evidence>
<dbReference type="Pfam" id="PF02985">
    <property type="entry name" value="HEAT"/>
    <property type="match status" value="1"/>
</dbReference>